<dbReference type="SUPFAM" id="SSF49785">
    <property type="entry name" value="Galactose-binding domain-like"/>
    <property type="match status" value="1"/>
</dbReference>
<dbReference type="GO" id="GO:0005975">
    <property type="term" value="P:carbohydrate metabolic process"/>
    <property type="evidence" value="ECO:0007669"/>
    <property type="project" value="InterPro"/>
</dbReference>
<dbReference type="InterPro" id="IPR006102">
    <property type="entry name" value="Ig-like_GH2"/>
</dbReference>
<dbReference type="PANTHER" id="PTHR43730:SF1">
    <property type="entry name" value="BETA-MANNOSIDASE"/>
    <property type="match status" value="1"/>
</dbReference>
<evidence type="ECO:0000259" key="10">
    <source>
        <dbReference type="Pfam" id="PF00703"/>
    </source>
</evidence>
<accession>A0A8J3GB42</accession>
<feature type="domain" description="Beta-mannosidase-like galactose-binding" evidence="12">
    <location>
        <begin position="69"/>
        <end position="184"/>
    </location>
</feature>
<evidence type="ECO:0000259" key="11">
    <source>
        <dbReference type="Pfam" id="PF17786"/>
    </source>
</evidence>
<evidence type="ECO:0000256" key="5">
    <source>
        <dbReference type="ARBA" id="ARBA00023295"/>
    </source>
</evidence>
<keyword evidence="9" id="KW-0732">Signal</keyword>
<dbReference type="InterPro" id="IPR013783">
    <property type="entry name" value="Ig-like_fold"/>
</dbReference>
<evidence type="ECO:0000256" key="4">
    <source>
        <dbReference type="ARBA" id="ARBA00022801"/>
    </source>
</evidence>
<evidence type="ECO:0000256" key="1">
    <source>
        <dbReference type="ARBA" id="ARBA00000829"/>
    </source>
</evidence>
<dbReference type="RefSeq" id="WP_229580994.1">
    <property type="nucleotide sequence ID" value="NZ_BMXF01000003.1"/>
</dbReference>
<dbReference type="InterPro" id="IPR008979">
    <property type="entry name" value="Galactose-bd-like_sf"/>
</dbReference>
<comment type="pathway">
    <text evidence="2">Glycan metabolism; N-glycan degradation.</text>
</comment>
<evidence type="ECO:0000313" key="14">
    <source>
        <dbReference type="Proteomes" id="UP000598271"/>
    </source>
</evidence>
<dbReference type="SUPFAM" id="SSF51445">
    <property type="entry name" value="(Trans)glycosidases"/>
    <property type="match status" value="1"/>
</dbReference>
<evidence type="ECO:0000256" key="6">
    <source>
        <dbReference type="ARBA" id="ARBA00038429"/>
    </source>
</evidence>
<gene>
    <name evidence="13" type="ORF">GCM10007390_30910</name>
</gene>
<dbReference type="PANTHER" id="PTHR43730">
    <property type="entry name" value="BETA-MANNOSIDASE"/>
    <property type="match status" value="1"/>
</dbReference>
<dbReference type="InterPro" id="IPR036156">
    <property type="entry name" value="Beta-gal/glucu_dom_sf"/>
</dbReference>
<dbReference type="Gene3D" id="3.20.20.80">
    <property type="entry name" value="Glycosidases"/>
    <property type="match status" value="1"/>
</dbReference>
<feature type="domain" description="Glycoside hydrolase family 2 immunoglobulin-like beta-sandwich" evidence="10">
    <location>
        <begin position="223"/>
        <end position="334"/>
    </location>
</feature>
<name>A0A8J3GB42_9BACT</name>
<dbReference type="GO" id="GO:0006516">
    <property type="term" value="P:glycoprotein catabolic process"/>
    <property type="evidence" value="ECO:0007669"/>
    <property type="project" value="TreeGrafter"/>
</dbReference>
<evidence type="ECO:0000313" key="13">
    <source>
        <dbReference type="EMBL" id="GHB75012.1"/>
    </source>
</evidence>
<evidence type="ECO:0000256" key="7">
    <source>
        <dbReference type="ARBA" id="ARBA00041069"/>
    </source>
</evidence>
<evidence type="ECO:0000256" key="3">
    <source>
        <dbReference type="ARBA" id="ARBA00012754"/>
    </source>
</evidence>
<comment type="similarity">
    <text evidence="6">Belongs to the glycosyl hydrolase 2 family. Beta-mannosidase B subfamily.</text>
</comment>
<dbReference type="GO" id="GO:0004567">
    <property type="term" value="F:beta-mannosidase activity"/>
    <property type="evidence" value="ECO:0007669"/>
    <property type="project" value="UniProtKB-EC"/>
</dbReference>
<feature type="chain" id="PRO_5035265471" description="Beta-mannosidase B" evidence="9">
    <location>
        <begin position="19"/>
        <end position="836"/>
    </location>
</feature>
<feature type="signal peptide" evidence="9">
    <location>
        <begin position="1"/>
        <end position="18"/>
    </location>
</feature>
<evidence type="ECO:0000259" key="12">
    <source>
        <dbReference type="Pfam" id="PF22666"/>
    </source>
</evidence>
<dbReference type="Gene3D" id="2.60.40.10">
    <property type="entry name" value="Immunoglobulins"/>
    <property type="match status" value="2"/>
</dbReference>
<evidence type="ECO:0000256" key="2">
    <source>
        <dbReference type="ARBA" id="ARBA00004740"/>
    </source>
</evidence>
<dbReference type="InterPro" id="IPR054593">
    <property type="entry name" value="Beta-mannosidase-like_N2"/>
</dbReference>
<evidence type="ECO:0000256" key="9">
    <source>
        <dbReference type="SAM" id="SignalP"/>
    </source>
</evidence>
<comment type="catalytic activity">
    <reaction evidence="1">
        <text>Hydrolysis of terminal, non-reducing beta-D-mannose residues in beta-D-mannosides.</text>
        <dbReference type="EC" id="3.2.1.25"/>
    </reaction>
</comment>
<dbReference type="InterPro" id="IPR017853">
    <property type="entry name" value="GH"/>
</dbReference>
<proteinExistence type="inferred from homology"/>
<dbReference type="AlphaFoldDB" id="A0A8J3GB42"/>
<protein>
    <recommendedName>
        <fullName evidence="7">Beta-mannosidase B</fullName>
        <ecNumber evidence="3">3.2.1.25</ecNumber>
    </recommendedName>
    <alternativeName>
        <fullName evidence="8">Mannanase B</fullName>
    </alternativeName>
</protein>
<keyword evidence="14" id="KW-1185">Reference proteome</keyword>
<dbReference type="Proteomes" id="UP000598271">
    <property type="component" value="Unassembled WGS sequence"/>
</dbReference>
<dbReference type="Gene3D" id="2.60.120.260">
    <property type="entry name" value="Galactose-binding domain-like"/>
    <property type="match status" value="1"/>
</dbReference>
<keyword evidence="4" id="KW-0378">Hydrolase</keyword>
<organism evidence="13 14">
    <name type="scientific">Persicitalea jodogahamensis</name>
    <dbReference type="NCBI Taxonomy" id="402147"/>
    <lineage>
        <taxon>Bacteria</taxon>
        <taxon>Pseudomonadati</taxon>
        <taxon>Bacteroidota</taxon>
        <taxon>Cytophagia</taxon>
        <taxon>Cytophagales</taxon>
        <taxon>Spirosomataceae</taxon>
        <taxon>Persicitalea</taxon>
    </lineage>
</organism>
<dbReference type="EC" id="3.2.1.25" evidence="3"/>
<comment type="caution">
    <text evidence="13">The sequence shown here is derived from an EMBL/GenBank/DDBJ whole genome shotgun (WGS) entry which is preliminary data.</text>
</comment>
<dbReference type="EMBL" id="BMXF01000003">
    <property type="protein sequence ID" value="GHB75012.1"/>
    <property type="molecule type" value="Genomic_DNA"/>
</dbReference>
<dbReference type="InterPro" id="IPR041447">
    <property type="entry name" value="Mannosidase_ig"/>
</dbReference>
<evidence type="ECO:0000256" key="8">
    <source>
        <dbReference type="ARBA" id="ARBA00041614"/>
    </source>
</evidence>
<feature type="domain" description="Mannosidase Ig/CBM-like" evidence="11">
    <location>
        <begin position="694"/>
        <end position="774"/>
    </location>
</feature>
<dbReference type="Pfam" id="PF00703">
    <property type="entry name" value="Glyco_hydro_2"/>
    <property type="match status" value="1"/>
</dbReference>
<dbReference type="InterPro" id="IPR050887">
    <property type="entry name" value="Beta-mannosidase_GH2"/>
</dbReference>
<dbReference type="Pfam" id="PF17786">
    <property type="entry name" value="Mannosidase_ig"/>
    <property type="match status" value="1"/>
</dbReference>
<dbReference type="SUPFAM" id="SSF49303">
    <property type="entry name" value="beta-Galactosidase/glucuronidase domain"/>
    <property type="match status" value="2"/>
</dbReference>
<dbReference type="Pfam" id="PF22666">
    <property type="entry name" value="Glyco_hydro_2_N2"/>
    <property type="match status" value="1"/>
</dbReference>
<sequence length="836" mass="96300">MKYLVLLVSTCFAFLATAQPGIVISHEENRQAVRDLTGYEWKMKMMLPGEGVKAGLHKLPPEDIETLVWNAAQVPGDVYTDLWKCGAIDDPYFGRNSVKAQWVQHYEWWYATQFDVTTDLTDQLVWLNFEGVDYSCEVWLNGQYLGKHEGAFSGFSFEVTKAIRSSKLRLKNRNILMVKLDPPPQVNALVAGRKTPWFGDYWRDLIPFGITRPINMVMTGASRITDLFAKTKINTDGSATVDLEIEVNNTSKNPLSITATSSIEGENFSETPRTQARDFILKPGKNKIVQTYEIPDPKLWWPWDLGDQNLYKAKVSITQNKVNHDVLEKVFGIREVKMEWNPGFTRDEVSFPRTTTINGKFHFIRSACWGGPPDIFVGRTSVDEYKKLIDLAKAANMNNIRIFGWHPPEIPEFYEYCDRAGLTVWQDVIPLGTGNVPQDREFIDRTIGEGIAVIKERRNHPSLIMMEGGEEMFLRATDPKFTLSLLEEFRDSLHTYVNLPFVPDSPMTDEASQEAGFKPKEAVHALAYFYSMGNWPMEEWFRTMDYPIVPEFAITSVPSVESLKKFIPENEMWPPGLSWGHHWADLDHLRAQNFDTFGDQKTGSLEEFVNATQDSQGIIFQLGIEYFRRHKPRLSGIALCHFITYWPDMKWGIVDNYQQTKWSYDFVKTAYQPLLVNLNFEKRRWANHEPFKGEVWVVNDLYKRYPDCTIKVDILDSQRRKLSSTSHKVAAIEENSAAKLFDIQENVLGKVSDKFHIHLSLTDKNGKELSANDYMMLIGDQRLAARKFKEMGTEIRRKNGKFKYGNYYQFFPALIEGTYDSQTQNPRAEGFPKSRN</sequence>
<reference evidence="13 14" key="1">
    <citation type="journal article" date="2014" name="Int. J. Syst. Evol. Microbiol.">
        <title>Complete genome sequence of Corynebacterium casei LMG S-19264T (=DSM 44701T), isolated from a smear-ripened cheese.</title>
        <authorList>
            <consortium name="US DOE Joint Genome Institute (JGI-PGF)"/>
            <person name="Walter F."/>
            <person name="Albersmeier A."/>
            <person name="Kalinowski J."/>
            <person name="Ruckert C."/>
        </authorList>
    </citation>
    <scope>NUCLEOTIDE SEQUENCE [LARGE SCALE GENOMIC DNA]</scope>
    <source>
        <strain evidence="13 14">KCTC 12866</strain>
    </source>
</reference>
<keyword evidence="5" id="KW-0326">Glycosidase</keyword>